<comment type="caution">
    <text evidence="2">The sequence shown here is derived from an EMBL/GenBank/DDBJ whole genome shotgun (WGS) entry which is preliminary data.</text>
</comment>
<evidence type="ECO:0000256" key="1">
    <source>
        <dbReference type="SAM" id="MobiDB-lite"/>
    </source>
</evidence>
<dbReference type="Proteomes" id="UP000432715">
    <property type="component" value="Unassembled WGS sequence"/>
</dbReference>
<protein>
    <submittedName>
        <fullName evidence="2">Uncharacterized protein</fullName>
    </submittedName>
</protein>
<reference evidence="2 3" key="1">
    <citation type="submission" date="2019-10" db="EMBL/GenBank/DDBJ databases">
        <title>Alkaliphilus serpentinus sp. nov. and Alkaliphilus pronyensis sp. nov., two novel anaerobic alkaliphilic species isolated from the serpentinized-hosted hydrothermal field of the Prony Bay (New Caledonia).</title>
        <authorList>
            <person name="Postec A."/>
        </authorList>
    </citation>
    <scope>NUCLEOTIDE SEQUENCE [LARGE SCALE GENOMIC DNA]</scope>
    <source>
        <strain evidence="2 3">LacV</strain>
    </source>
</reference>
<dbReference type="AlphaFoldDB" id="A0A6I0FA83"/>
<dbReference type="EMBL" id="WBZC01000029">
    <property type="protein sequence ID" value="KAB3534397.1"/>
    <property type="molecule type" value="Genomic_DNA"/>
</dbReference>
<feature type="region of interest" description="Disordered" evidence="1">
    <location>
        <begin position="1"/>
        <end position="76"/>
    </location>
</feature>
<accession>A0A6I0FA83</accession>
<keyword evidence="3" id="KW-1185">Reference proteome</keyword>
<feature type="compositionally biased region" description="Basic and acidic residues" evidence="1">
    <location>
        <begin position="62"/>
        <end position="74"/>
    </location>
</feature>
<evidence type="ECO:0000313" key="3">
    <source>
        <dbReference type="Proteomes" id="UP000432715"/>
    </source>
</evidence>
<sequence length="450" mass="50102">MGDKLGIKSIKDKAHKAAEAVSNTKRAEDEVGTGGGNTVKRSKSSSSTRRTTSSTKTNTNTNRERNSRSRERTKAPTFSYLNGGLITTTVVPNVARTAMYNPIVSTVKMVKESIISPQPIVDLGITLASLDPGIGGLDKKSLDHLQPQYLDGETKGMGDDYSITTMVDNVKSLENLATKNRRASGVKTSVNELVLHYIRRDRYNDSSWTGVAGKIDSGFIEYVNKEKGSLTTYFKTDILVPDPLTGYDIDFVHLTATLNAHIYKTGYSDVGLEAVIPEYHIDNLAGWAGDFQQLMRDVILKTNNSDEYTVLYEEARRQMGNIDPKKSDFPMRDVLADADAVNICNKLGNKSLSSVLSDYYLKGGSDTRYRDFVSHSLSRGLNQRGRKDPKAAIAHSTAPYTMEHFMMPADIFKWPLYKRFNVSPTSAQSRAIKDAFTDFIWEQLENEKNR</sequence>
<proteinExistence type="predicted"/>
<name>A0A6I0FA83_9FIRM</name>
<gene>
    <name evidence="2" type="ORF">F8154_09250</name>
</gene>
<evidence type="ECO:0000313" key="2">
    <source>
        <dbReference type="EMBL" id="KAB3534397.1"/>
    </source>
</evidence>
<feature type="compositionally biased region" description="Low complexity" evidence="1">
    <location>
        <begin position="44"/>
        <end position="61"/>
    </location>
</feature>
<feature type="compositionally biased region" description="Basic and acidic residues" evidence="1">
    <location>
        <begin position="1"/>
        <end position="18"/>
    </location>
</feature>
<organism evidence="2 3">
    <name type="scientific">Alkaliphilus pronyensis</name>
    <dbReference type="NCBI Taxonomy" id="1482732"/>
    <lineage>
        <taxon>Bacteria</taxon>
        <taxon>Bacillati</taxon>
        <taxon>Bacillota</taxon>
        <taxon>Clostridia</taxon>
        <taxon>Peptostreptococcales</taxon>
        <taxon>Natronincolaceae</taxon>
        <taxon>Alkaliphilus</taxon>
    </lineage>
</organism>